<dbReference type="HAMAP" id="MF_00795">
    <property type="entry name" value="CutC"/>
    <property type="match status" value="1"/>
</dbReference>
<evidence type="ECO:0000313" key="4">
    <source>
        <dbReference type="Proteomes" id="UP001470230"/>
    </source>
</evidence>
<dbReference type="Pfam" id="PF03932">
    <property type="entry name" value="CutC"/>
    <property type="match status" value="1"/>
</dbReference>
<evidence type="ECO:0000256" key="1">
    <source>
        <dbReference type="ARBA" id="ARBA00007768"/>
    </source>
</evidence>
<dbReference type="EMBL" id="JAPFFF010000001">
    <property type="protein sequence ID" value="KAK8899615.1"/>
    <property type="molecule type" value="Genomic_DNA"/>
</dbReference>
<comment type="similarity">
    <text evidence="1">Belongs to the CutC family.</text>
</comment>
<evidence type="ECO:0000313" key="3">
    <source>
        <dbReference type="EMBL" id="KAK8899615.1"/>
    </source>
</evidence>
<dbReference type="SUPFAM" id="SSF110395">
    <property type="entry name" value="CutC-like"/>
    <property type="match status" value="1"/>
</dbReference>
<name>A0ABR2LBE1_9EUKA</name>
<gene>
    <name evidence="3" type="ORF">M9Y10_001931</name>
</gene>
<comment type="caution">
    <text evidence="3">The sequence shown here is derived from an EMBL/GenBank/DDBJ whole genome shotgun (WGS) entry which is preliminary data.</text>
</comment>
<keyword evidence="4" id="KW-1185">Reference proteome</keyword>
<evidence type="ECO:0000256" key="2">
    <source>
        <dbReference type="ARBA" id="ARBA00019014"/>
    </source>
</evidence>
<proteinExistence type="inferred from homology"/>
<dbReference type="InterPro" id="IPR036822">
    <property type="entry name" value="CutC-like_dom_sf"/>
</dbReference>
<dbReference type="Gene3D" id="3.20.20.380">
    <property type="entry name" value="Copper homeostasis (CutC) domain"/>
    <property type="match status" value="1"/>
</dbReference>
<accession>A0ABR2LBE1</accession>
<protein>
    <recommendedName>
        <fullName evidence="2">Copper homeostasis protein cutC homolog</fullName>
    </recommendedName>
</protein>
<sequence length="252" mass="27161">MSSKYTIEVCTYSAESVAEAARGGANRCELCSASPEGGCTPSPGEIWKARQVPGVKLMVMIRPRGGDFLYTNDEIDIMIQDIDTAKRLGADGVVFGCLTAEGDIDVVQMKKLMSHCSGLDVTCHRAFDMCRDPFRSLEDLISIGVNRVLTSGLKSKAVEGISTLKKLVDQSNGRIIIMPGCGVNKTNIVQIAEGTGAKEIHFSAKGLVSSTINYRNDEVSMSGPDRSVIIDEYSIDVTSSELVNLIKSKLND</sequence>
<dbReference type="InterPro" id="IPR005627">
    <property type="entry name" value="CutC-like"/>
</dbReference>
<dbReference type="PANTHER" id="PTHR12598:SF0">
    <property type="entry name" value="COPPER HOMEOSTASIS PROTEIN CUTC HOMOLOG"/>
    <property type="match status" value="1"/>
</dbReference>
<reference evidence="3 4" key="1">
    <citation type="submission" date="2024-04" db="EMBL/GenBank/DDBJ databases">
        <title>Tritrichomonas musculus Genome.</title>
        <authorList>
            <person name="Alves-Ferreira E."/>
            <person name="Grigg M."/>
            <person name="Lorenzi H."/>
            <person name="Galac M."/>
        </authorList>
    </citation>
    <scope>NUCLEOTIDE SEQUENCE [LARGE SCALE GENOMIC DNA]</scope>
    <source>
        <strain evidence="3 4">EAF2021</strain>
    </source>
</reference>
<organism evidence="3 4">
    <name type="scientific">Tritrichomonas musculus</name>
    <dbReference type="NCBI Taxonomy" id="1915356"/>
    <lineage>
        <taxon>Eukaryota</taxon>
        <taxon>Metamonada</taxon>
        <taxon>Parabasalia</taxon>
        <taxon>Tritrichomonadida</taxon>
        <taxon>Tritrichomonadidae</taxon>
        <taxon>Tritrichomonas</taxon>
    </lineage>
</organism>
<dbReference type="PANTHER" id="PTHR12598">
    <property type="entry name" value="COPPER HOMEOSTASIS PROTEIN CUTC"/>
    <property type="match status" value="1"/>
</dbReference>
<dbReference type="Proteomes" id="UP001470230">
    <property type="component" value="Unassembled WGS sequence"/>
</dbReference>